<evidence type="ECO:0000256" key="5">
    <source>
        <dbReference type="ARBA" id="ARBA00022801"/>
    </source>
</evidence>
<evidence type="ECO:0000256" key="6">
    <source>
        <dbReference type="ARBA" id="ARBA00022833"/>
    </source>
</evidence>
<evidence type="ECO:0000256" key="2">
    <source>
        <dbReference type="ARBA" id="ARBA00007261"/>
    </source>
</evidence>
<keyword evidence="5" id="KW-0378">Hydrolase</keyword>
<dbReference type="GO" id="GO:0006508">
    <property type="term" value="P:proteolysis"/>
    <property type="evidence" value="ECO:0007669"/>
    <property type="project" value="UniProtKB-KW"/>
</dbReference>
<keyword evidence="6" id="KW-0862">Zinc</keyword>
<dbReference type="Proteomes" id="UP000487221">
    <property type="component" value="Unassembled WGS sequence"/>
</dbReference>
<evidence type="ECO:0000259" key="10">
    <source>
        <dbReference type="Pfam" id="PF05193"/>
    </source>
</evidence>
<dbReference type="GO" id="GO:0004222">
    <property type="term" value="F:metalloendopeptidase activity"/>
    <property type="evidence" value="ECO:0007669"/>
    <property type="project" value="InterPro"/>
</dbReference>
<evidence type="ECO:0000313" key="12">
    <source>
        <dbReference type="Proteomes" id="UP000487221"/>
    </source>
</evidence>
<proteinExistence type="inferred from homology"/>
<accession>A0A7J5GQR5</accession>
<evidence type="ECO:0000259" key="9">
    <source>
        <dbReference type="Pfam" id="PF00675"/>
    </source>
</evidence>
<dbReference type="InterPro" id="IPR001431">
    <property type="entry name" value="Pept_M16_Zn_BS"/>
</dbReference>
<dbReference type="Pfam" id="PF05193">
    <property type="entry name" value="Peptidase_M16_C"/>
    <property type="match status" value="1"/>
</dbReference>
<evidence type="ECO:0000256" key="3">
    <source>
        <dbReference type="ARBA" id="ARBA00022670"/>
    </source>
</evidence>
<reference evidence="11 12" key="1">
    <citation type="journal article" date="2019" name="Nat. Med.">
        <title>A library of human gut bacterial isolates paired with longitudinal multiomics data enables mechanistic microbiome research.</title>
        <authorList>
            <person name="Poyet M."/>
            <person name="Groussin M."/>
            <person name="Gibbons S.M."/>
            <person name="Avila-Pacheco J."/>
            <person name="Jiang X."/>
            <person name="Kearney S.M."/>
            <person name="Perrotta A.R."/>
            <person name="Berdy B."/>
            <person name="Zhao S."/>
            <person name="Lieberman T.D."/>
            <person name="Swanson P.K."/>
            <person name="Smith M."/>
            <person name="Roesemann S."/>
            <person name="Alexander J.E."/>
            <person name="Rich S.A."/>
            <person name="Livny J."/>
            <person name="Vlamakis H."/>
            <person name="Clish C."/>
            <person name="Bullock K."/>
            <person name="Deik A."/>
            <person name="Scott J."/>
            <person name="Pierce K.A."/>
            <person name="Xavier R.J."/>
            <person name="Alm E.J."/>
        </authorList>
    </citation>
    <scope>NUCLEOTIDE SEQUENCE [LARGE SCALE GENOMIC DNA]</scope>
    <source>
        <strain evidence="11 12">BIOML-A19</strain>
    </source>
</reference>
<evidence type="ECO:0000256" key="4">
    <source>
        <dbReference type="ARBA" id="ARBA00022723"/>
    </source>
</evidence>
<feature type="chain" id="PRO_5029915014" evidence="8">
    <location>
        <begin position="25"/>
        <end position="340"/>
    </location>
</feature>
<dbReference type="Pfam" id="PF00675">
    <property type="entry name" value="Peptidase_M16"/>
    <property type="match status" value="1"/>
</dbReference>
<evidence type="ECO:0000256" key="8">
    <source>
        <dbReference type="SAM" id="SignalP"/>
    </source>
</evidence>
<keyword evidence="8" id="KW-0732">Signal</keyword>
<comment type="caution">
    <text evidence="11">The sequence shown here is derived from an EMBL/GenBank/DDBJ whole genome shotgun (WGS) entry which is preliminary data.</text>
</comment>
<feature type="domain" description="Peptidase M16 C-terminal" evidence="10">
    <location>
        <begin position="209"/>
        <end position="303"/>
    </location>
</feature>
<name>A0A7J5GQR5_BACUN</name>
<keyword evidence="7" id="KW-0482">Metalloprotease</keyword>
<evidence type="ECO:0000256" key="7">
    <source>
        <dbReference type="ARBA" id="ARBA00023049"/>
    </source>
</evidence>
<dbReference type="PROSITE" id="PS00143">
    <property type="entry name" value="INSULINASE"/>
    <property type="match status" value="1"/>
</dbReference>
<dbReference type="InterPro" id="IPR011765">
    <property type="entry name" value="Pept_M16_N"/>
</dbReference>
<dbReference type="SUPFAM" id="SSF63411">
    <property type="entry name" value="LuxS/MPP-like metallohydrolase"/>
    <property type="match status" value="1"/>
</dbReference>
<dbReference type="PANTHER" id="PTHR43690:SF34">
    <property type="entry name" value="ZINC PROTEASE PQQL-LIKE"/>
    <property type="match status" value="1"/>
</dbReference>
<dbReference type="PANTHER" id="PTHR43690">
    <property type="entry name" value="NARDILYSIN"/>
    <property type="match status" value="1"/>
</dbReference>
<evidence type="ECO:0000313" key="11">
    <source>
        <dbReference type="EMBL" id="KAB4179703.1"/>
    </source>
</evidence>
<feature type="non-terminal residue" evidence="11">
    <location>
        <position position="340"/>
    </location>
</feature>
<evidence type="ECO:0000256" key="1">
    <source>
        <dbReference type="ARBA" id="ARBA00001947"/>
    </source>
</evidence>
<dbReference type="EMBL" id="WCTY01000065">
    <property type="protein sequence ID" value="KAB4179703.1"/>
    <property type="molecule type" value="Genomic_DNA"/>
</dbReference>
<comment type="similarity">
    <text evidence="2">Belongs to the peptidase M16 family.</text>
</comment>
<dbReference type="AlphaFoldDB" id="A0A7J5GQR5"/>
<organism evidence="11 12">
    <name type="scientific">Bacteroides uniformis</name>
    <dbReference type="NCBI Taxonomy" id="820"/>
    <lineage>
        <taxon>Bacteria</taxon>
        <taxon>Pseudomonadati</taxon>
        <taxon>Bacteroidota</taxon>
        <taxon>Bacteroidia</taxon>
        <taxon>Bacteroidales</taxon>
        <taxon>Bacteroidaceae</taxon>
        <taxon>Bacteroides</taxon>
    </lineage>
</organism>
<feature type="signal peptide" evidence="8">
    <location>
        <begin position="1"/>
        <end position="24"/>
    </location>
</feature>
<gene>
    <name evidence="11" type="ORF">GAQ44_22715</name>
</gene>
<dbReference type="InterPro" id="IPR050626">
    <property type="entry name" value="Peptidase_M16"/>
</dbReference>
<sequence>MKHLLRGLWIVALILCCNFQQVFAQQMPPIPVDKNVRIGKLDNGLTYYIRKNSQPANRADFYIAQKVGSIQEEADQRGLAHFLEHMCFNGTTHFPGDALKQYLERIGVKFGENLNAYTSVDETVYNISNVPVTTPGAIDSCLLILHDWSNDLTLDPKEIDKERGVINEEWRTRMSAIQRFQEKMLPVMFEGTKYATCFPIGTMEVVMNFKPQTLRDYYEKWYRPDLQGIVVVGDIDVDAIEAQIKKMFSDIPAQPNAAKREYYPVNDNKEPIVLVYQDKEQSNVQALIFNKHEATPDEQKGDMGYLVQNYATTLINNMLNVRLNELVQTANPPYIYAATY</sequence>
<dbReference type="Gene3D" id="3.30.830.10">
    <property type="entry name" value="Metalloenzyme, LuxS/M16 peptidase-like"/>
    <property type="match status" value="1"/>
</dbReference>
<dbReference type="InterPro" id="IPR011249">
    <property type="entry name" value="Metalloenz_LuxS/M16"/>
</dbReference>
<comment type="cofactor">
    <cofactor evidence="1">
        <name>Zn(2+)</name>
        <dbReference type="ChEBI" id="CHEBI:29105"/>
    </cofactor>
</comment>
<dbReference type="InterPro" id="IPR007863">
    <property type="entry name" value="Peptidase_M16_C"/>
</dbReference>
<feature type="domain" description="Peptidase M16 N-terminal" evidence="9">
    <location>
        <begin position="51"/>
        <end position="181"/>
    </location>
</feature>
<keyword evidence="4" id="KW-0479">Metal-binding</keyword>
<protein>
    <submittedName>
        <fullName evidence="11">Insulinase family protein</fullName>
    </submittedName>
</protein>
<keyword evidence="3" id="KW-0645">Protease</keyword>
<dbReference type="RefSeq" id="WP_192916977.1">
    <property type="nucleotide sequence ID" value="NZ_WCTY01000065.1"/>
</dbReference>
<dbReference type="GO" id="GO:0046872">
    <property type="term" value="F:metal ion binding"/>
    <property type="evidence" value="ECO:0007669"/>
    <property type="project" value="UniProtKB-KW"/>
</dbReference>